<name>A0A0M0L6S8_9BACI</name>
<feature type="signal peptide" evidence="2">
    <location>
        <begin position="1"/>
        <end position="28"/>
    </location>
</feature>
<evidence type="ECO:0000313" key="4">
    <source>
        <dbReference type="EMBL" id="KOO46373.1"/>
    </source>
</evidence>
<dbReference type="PANTHER" id="PTHR33393">
    <property type="entry name" value="POLYGLUTAMINE SYNTHESIS ACCESSORY PROTEIN RV0574C-RELATED"/>
    <property type="match status" value="1"/>
</dbReference>
<organism evidence="4 5">
    <name type="scientific">Priestia koreensis</name>
    <dbReference type="NCBI Taxonomy" id="284581"/>
    <lineage>
        <taxon>Bacteria</taxon>
        <taxon>Bacillati</taxon>
        <taxon>Bacillota</taxon>
        <taxon>Bacilli</taxon>
        <taxon>Bacillales</taxon>
        <taxon>Bacillaceae</taxon>
        <taxon>Priestia</taxon>
    </lineage>
</organism>
<dbReference type="SMART" id="SM00854">
    <property type="entry name" value="PGA_cap"/>
    <property type="match status" value="1"/>
</dbReference>
<evidence type="ECO:0000256" key="2">
    <source>
        <dbReference type="SAM" id="SignalP"/>
    </source>
</evidence>
<dbReference type="RefSeq" id="WP_083446515.1">
    <property type="nucleotide sequence ID" value="NZ_LILC01000013.1"/>
</dbReference>
<reference evidence="5" key="1">
    <citation type="submission" date="2015-08" db="EMBL/GenBank/DDBJ databases">
        <title>Fjat-14210 dsm16467.</title>
        <authorList>
            <person name="Liu B."/>
            <person name="Wang J."/>
            <person name="Zhu Y."/>
            <person name="Liu G."/>
            <person name="Chen Q."/>
            <person name="Chen Z."/>
            <person name="Lan J."/>
            <person name="Che J."/>
            <person name="Ge C."/>
            <person name="Shi H."/>
            <person name="Pan Z."/>
            <person name="Liu X."/>
        </authorList>
    </citation>
    <scope>NUCLEOTIDE SEQUENCE [LARGE SCALE GENOMIC DNA]</scope>
    <source>
        <strain evidence="5">DSM 16467</strain>
    </source>
</reference>
<evidence type="ECO:0000259" key="3">
    <source>
        <dbReference type="SMART" id="SM00854"/>
    </source>
</evidence>
<keyword evidence="2" id="KW-0732">Signal</keyword>
<dbReference type="STRING" id="284581.AMD01_11065"/>
<feature type="domain" description="Capsule synthesis protein CapA" evidence="3">
    <location>
        <begin position="35"/>
        <end position="274"/>
    </location>
</feature>
<accession>A0A0M0L6S8</accession>
<dbReference type="SUPFAM" id="SSF56300">
    <property type="entry name" value="Metallo-dependent phosphatases"/>
    <property type="match status" value="1"/>
</dbReference>
<dbReference type="CDD" id="cd07381">
    <property type="entry name" value="MPP_CapA"/>
    <property type="match status" value="1"/>
</dbReference>
<dbReference type="EMBL" id="LILC01000013">
    <property type="protein sequence ID" value="KOO46373.1"/>
    <property type="molecule type" value="Genomic_DNA"/>
</dbReference>
<dbReference type="InterPro" id="IPR029052">
    <property type="entry name" value="Metallo-depent_PP-like"/>
</dbReference>
<feature type="chain" id="PRO_5005603165" evidence="2">
    <location>
        <begin position="29"/>
        <end position="342"/>
    </location>
</feature>
<protein>
    <submittedName>
        <fullName evidence="4">Capsule biosynthesis protein</fullName>
    </submittedName>
</protein>
<evidence type="ECO:0000313" key="5">
    <source>
        <dbReference type="Proteomes" id="UP000037558"/>
    </source>
</evidence>
<proteinExistence type="inferred from homology"/>
<comment type="caution">
    <text evidence="4">The sequence shown here is derived from an EMBL/GenBank/DDBJ whole genome shotgun (WGS) entry which is preliminary data.</text>
</comment>
<dbReference type="Pfam" id="PF09587">
    <property type="entry name" value="PGA_cap"/>
    <property type="match status" value="1"/>
</dbReference>
<comment type="similarity">
    <text evidence="1">Belongs to the CapA family.</text>
</comment>
<dbReference type="Gene3D" id="3.60.21.10">
    <property type="match status" value="1"/>
</dbReference>
<dbReference type="AlphaFoldDB" id="A0A0M0L6S8"/>
<dbReference type="PANTHER" id="PTHR33393:SF13">
    <property type="entry name" value="PGA BIOSYNTHESIS PROTEIN CAPA"/>
    <property type="match status" value="1"/>
</dbReference>
<dbReference type="InterPro" id="IPR052169">
    <property type="entry name" value="CW_Biosynth-Accessory"/>
</dbReference>
<keyword evidence="5" id="KW-1185">Reference proteome</keyword>
<evidence type="ECO:0000256" key="1">
    <source>
        <dbReference type="ARBA" id="ARBA00005662"/>
    </source>
</evidence>
<dbReference type="PATRIC" id="fig|284581.3.peg.2316"/>
<sequence>MFKHALKTAGIAVALFIPLVTITPSIEAATAPAITMSFTGDILLDKNVGEQVTKYGVNYPFTSVGSILKSTDLTAGNLETAVTTRGSAQAKQFTFRSKPTTLQGLKNNGFDMVSIANNHTMDYGLQGLYDTITYLNRYGIGHSGGGKNEQEAFKAYYKTVKGKKIAILAVSRVLPDASWFSGKTKPGIASAYQTSTLMSYVKQAVRNSDYTVVMIHWNKESTDYPESYARALGKQLVDQGVDAVIGSHSHTLMGMEYYKQVPIFYSLGNFVFTPSKSPKGAETMIVKLKITGGKTYPQIIPAKIINGKPTLMNAAYNKTIISKLNRLSYNASVSASGIVTQK</sequence>
<dbReference type="OrthoDB" id="9810906at2"/>
<dbReference type="InterPro" id="IPR019079">
    <property type="entry name" value="Capsule_synth_CapA"/>
</dbReference>
<gene>
    <name evidence="4" type="ORF">AMD01_11065</name>
</gene>
<dbReference type="Proteomes" id="UP000037558">
    <property type="component" value="Unassembled WGS sequence"/>
</dbReference>